<sequence>MKFKEFRRQMKKDVFTTHEAQIVAYAYQTDLINLQLHTWTRLGELTRLKRGVYLFTDSNPGIEIIASQLCSPCYFSLEYILNLHGIIPEAVFTYTLVTTRPTRTFRTPRGDFSFRTIRSSAFAGFDTTSLLATPEKALIDYLYLNSSRLEPSDTFWDESRLRLPDHFDLDLARSFAALFHSRKLGLLLTSLYSHAASETTGPASQKR</sequence>
<dbReference type="EMBL" id="MNZT01000082">
    <property type="protein sequence ID" value="OIP96597.1"/>
    <property type="molecule type" value="Genomic_DNA"/>
</dbReference>
<accession>A0A1J5IHM6</accession>
<dbReference type="Proteomes" id="UP000183245">
    <property type="component" value="Unassembled WGS sequence"/>
</dbReference>
<name>A0A1J5IHM6_9BACT</name>
<protein>
    <recommendedName>
        <fullName evidence="3">AbiEi antitoxin C-terminal domain-containing protein</fullName>
    </recommendedName>
</protein>
<reference evidence="1 2" key="1">
    <citation type="journal article" date="2016" name="Environ. Microbiol.">
        <title>Genomic resolution of a cold subsurface aquifer community provides metabolic insights for novel microbes adapted to high CO concentrations.</title>
        <authorList>
            <person name="Probst A.J."/>
            <person name="Castelle C.J."/>
            <person name="Singh A."/>
            <person name="Brown C.T."/>
            <person name="Anantharaman K."/>
            <person name="Sharon I."/>
            <person name="Hug L.A."/>
            <person name="Burstein D."/>
            <person name="Emerson J.B."/>
            <person name="Thomas B.C."/>
            <person name="Banfield J.F."/>
        </authorList>
    </citation>
    <scope>NUCLEOTIDE SEQUENCE [LARGE SCALE GENOMIC DNA]</scope>
    <source>
        <strain evidence="1">CG2_30_54_11</strain>
    </source>
</reference>
<organism evidence="1 2">
    <name type="scientific">Candidatus Wirthbacteria bacterium CG2_30_54_11</name>
    <dbReference type="NCBI Taxonomy" id="1817892"/>
    <lineage>
        <taxon>Bacteria</taxon>
        <taxon>Candidatus Wirthbacteria</taxon>
    </lineage>
</organism>
<dbReference type="STRING" id="1817892.AUK40_04835"/>
<evidence type="ECO:0000313" key="1">
    <source>
        <dbReference type="EMBL" id="OIP96597.1"/>
    </source>
</evidence>
<dbReference type="AlphaFoldDB" id="A0A1J5IHM6"/>
<evidence type="ECO:0000313" key="2">
    <source>
        <dbReference type="Proteomes" id="UP000183245"/>
    </source>
</evidence>
<proteinExistence type="predicted"/>
<gene>
    <name evidence="1" type="ORF">AUK40_04835</name>
</gene>
<comment type="caution">
    <text evidence="1">The sequence shown here is derived from an EMBL/GenBank/DDBJ whole genome shotgun (WGS) entry which is preliminary data.</text>
</comment>
<evidence type="ECO:0008006" key="3">
    <source>
        <dbReference type="Google" id="ProtNLM"/>
    </source>
</evidence>